<name>A0A8S1LCD5_9CILI</name>
<proteinExistence type="predicted"/>
<feature type="domain" description="EGF-like" evidence="6">
    <location>
        <begin position="879"/>
        <end position="919"/>
    </location>
</feature>
<keyword evidence="1 5" id="KW-0732">Signal</keyword>
<evidence type="ECO:0000313" key="8">
    <source>
        <dbReference type="Proteomes" id="UP000692954"/>
    </source>
</evidence>
<keyword evidence="4" id="KW-1133">Transmembrane helix</keyword>
<dbReference type="PANTHER" id="PTHR15332">
    <property type="entry name" value="PROPROTEIN CONVERTASE SUBTILISIN_KEXIN TYPE 5-LIKE"/>
    <property type="match status" value="1"/>
</dbReference>
<feature type="domain" description="EGF-like" evidence="6">
    <location>
        <begin position="825"/>
        <end position="871"/>
    </location>
</feature>
<keyword evidence="2" id="KW-0677">Repeat</keyword>
<feature type="domain" description="EGF-like" evidence="6">
    <location>
        <begin position="719"/>
        <end position="775"/>
    </location>
</feature>
<dbReference type="InterPro" id="IPR000742">
    <property type="entry name" value="EGF"/>
</dbReference>
<evidence type="ECO:0000256" key="4">
    <source>
        <dbReference type="SAM" id="Phobius"/>
    </source>
</evidence>
<organism evidence="7 8">
    <name type="scientific">Paramecium sonneborni</name>
    <dbReference type="NCBI Taxonomy" id="65129"/>
    <lineage>
        <taxon>Eukaryota</taxon>
        <taxon>Sar</taxon>
        <taxon>Alveolata</taxon>
        <taxon>Ciliophora</taxon>
        <taxon>Intramacronucleata</taxon>
        <taxon>Oligohymenophorea</taxon>
        <taxon>Peniculida</taxon>
        <taxon>Parameciidae</taxon>
        <taxon>Paramecium</taxon>
    </lineage>
</organism>
<evidence type="ECO:0000259" key="6">
    <source>
        <dbReference type="SMART" id="SM00181"/>
    </source>
</evidence>
<feature type="domain" description="EGF-like" evidence="6">
    <location>
        <begin position="783"/>
        <end position="824"/>
    </location>
</feature>
<feature type="transmembrane region" description="Helical" evidence="4">
    <location>
        <begin position="1274"/>
        <end position="1296"/>
    </location>
</feature>
<dbReference type="CDD" id="cd00064">
    <property type="entry name" value="FU"/>
    <property type="match status" value="1"/>
</dbReference>
<evidence type="ECO:0000256" key="1">
    <source>
        <dbReference type="ARBA" id="ARBA00022729"/>
    </source>
</evidence>
<evidence type="ECO:0000256" key="2">
    <source>
        <dbReference type="ARBA" id="ARBA00022737"/>
    </source>
</evidence>
<feature type="transmembrane region" description="Helical" evidence="4">
    <location>
        <begin position="1469"/>
        <end position="1494"/>
    </location>
</feature>
<dbReference type="Proteomes" id="UP000692954">
    <property type="component" value="Unassembled WGS sequence"/>
</dbReference>
<keyword evidence="8" id="KW-1185">Reference proteome</keyword>
<dbReference type="SMART" id="SM00261">
    <property type="entry name" value="FU"/>
    <property type="match status" value="9"/>
</dbReference>
<reference evidence="7" key="1">
    <citation type="submission" date="2021-01" db="EMBL/GenBank/DDBJ databases">
        <authorList>
            <consortium name="Genoscope - CEA"/>
            <person name="William W."/>
        </authorList>
    </citation>
    <scope>NUCLEOTIDE SEQUENCE</scope>
</reference>
<evidence type="ECO:0000256" key="5">
    <source>
        <dbReference type="SAM" id="SignalP"/>
    </source>
</evidence>
<protein>
    <recommendedName>
        <fullName evidence="6">EGF-like domain-containing protein</fullName>
    </recommendedName>
</protein>
<dbReference type="PANTHER" id="PTHR15332:SF175">
    <property type="entry name" value="PROPROTEIN CONVERTASE SUBTILISIN_KEXIN TYPE 5-LIKE"/>
    <property type="match status" value="1"/>
</dbReference>
<feature type="transmembrane region" description="Helical" evidence="4">
    <location>
        <begin position="1615"/>
        <end position="1635"/>
    </location>
</feature>
<feature type="chain" id="PRO_5035896990" description="EGF-like domain-containing protein" evidence="5">
    <location>
        <begin position="19"/>
        <end position="1719"/>
    </location>
</feature>
<feature type="domain" description="EGF-like" evidence="6">
    <location>
        <begin position="927"/>
        <end position="971"/>
    </location>
</feature>
<keyword evidence="3" id="KW-1015">Disulfide bond</keyword>
<dbReference type="OrthoDB" id="300641at2759"/>
<feature type="domain" description="EGF-like" evidence="6">
    <location>
        <begin position="999"/>
        <end position="1050"/>
    </location>
</feature>
<dbReference type="SMART" id="SM00181">
    <property type="entry name" value="EGF"/>
    <property type="match status" value="8"/>
</dbReference>
<dbReference type="NCBIfam" id="TIGR02232">
    <property type="entry name" value="myxo_disulf_rpt"/>
    <property type="match status" value="1"/>
</dbReference>
<dbReference type="InterPro" id="IPR006212">
    <property type="entry name" value="Furin_repeat"/>
</dbReference>
<dbReference type="InterPro" id="IPR011936">
    <property type="entry name" value="Myxo_disulph_rpt"/>
</dbReference>
<dbReference type="Pfam" id="PF13948">
    <property type="entry name" value="DUF4215"/>
    <property type="match status" value="2"/>
</dbReference>
<comment type="caution">
    <text evidence="7">The sequence shown here is derived from an EMBL/GenBank/DDBJ whole genome shotgun (WGS) entry which is preliminary data.</text>
</comment>
<feature type="domain" description="EGF-like" evidence="6">
    <location>
        <begin position="183"/>
        <end position="211"/>
    </location>
</feature>
<keyword evidence="4" id="KW-0812">Transmembrane</keyword>
<keyword evidence="4" id="KW-0472">Membrane</keyword>
<gene>
    <name evidence="7" type="ORF">PSON_ATCC_30995.1.T0200365</name>
</gene>
<evidence type="ECO:0000256" key="3">
    <source>
        <dbReference type="ARBA" id="ARBA00023157"/>
    </source>
</evidence>
<feature type="domain" description="EGF-like" evidence="6">
    <location>
        <begin position="672"/>
        <end position="706"/>
    </location>
</feature>
<dbReference type="EMBL" id="CAJJDN010000020">
    <property type="protein sequence ID" value="CAD8065678.1"/>
    <property type="molecule type" value="Genomic_DNA"/>
</dbReference>
<sequence>MKYMEFLVLSVFIIKIHCGWELYQSELIDSSTFHLWTNSNNMPQSNLLQVCDLQPSLNAKLLQGDISLTRTIYMSTSRGFSKIRMSFDIYYLGLWNPVEAITVYANSLLIHNEIPNTSYLEDYSIRFCKSRPFGKSNSEKISRIDQTISFNDPQLNIEIVHEQVSSGSTSDYGITNFILQVFYCDDLCEDCNEYQCLTCKLGYELIKSQCRCNVLHYSFFNPDLQCVNECPTNYIPDENNICQLAVINNIYNDLEQINFNNYKFQYIPDKYYSTFQLMTQTIGSKSVAGMFGNTDKIVYNDILLPANGQYEMKFTLFVTGSISSLMPEEISIKFNQFVVGKLVDLQSVFLFSYFPQGSRVLFKEVCNSPEYPLCKQYSIYMKFELVETVNEIEFSSKFILNKPQRKWGIRDLIVNQYSISNNQWNCLNNCLTCKLNSLNICLSCGSSKNLFKGKCIDQCPDYTTAISNVCVDFQMVDANQEYLVNLFHDLNHYHQESYSDKQSLKLYSFFMNKIILGGLNFWSNEQVIHRFRNKKPFYKIKLEFMLVFIDSKNNQIQFRTSVNSENPIYSMFGSGISVGNQVGQSDIFEVIQNVIYIKSFQSTDELIVQLHCMRNIDSEAYCGIYDYRIIIWTCQDYCQQCDDNGNCLIPIDTINYDINGCKSGYYLNEDGECTICNIGCATCDGHSNCLTCQDGYELRNKICYCSALKDVVAYCSQSKCFHNCQTCLNDKENVGVLISKHPNNCLSCDESKNLWLNVNQCNCLDGYYMEDFSCYLCYPTCRQCQSRARNCKACVSGQNRILSSSNICECQIGYFQGDNDLVCSKCSDMCQQCNFTKDQCTSCYPSHYRLPKNDTCICMDGYYDNGQLICQKCPSTCKTCLDAITCSSCYDSQFRIISINNKSCKCLPGYFENSSDVCEQCHFSCLECSKNTSSSCTRCPTTREPLFNVNSIEFQCKCRRGYYESNGQLCLNCNDYINPPKTHSCYSNCGDGIIQWNEDCDDGNNNYRDNCYKCLNGNSFCLDYTCIACDAGRCTSCIDGFYLSQESICEPCNSSCKTCINKPDNCTDCMIYKSDGSGCVMCNEDQGFQIQGDQCINICGDGILVLNEQCDDGNQKSNDGCDKICQIEEGYQCQTLCEKIIYPSILFELNPQDNKYYQQRIVRIKTDQKVSISGNINSIMKFKINNLNSYEISFIDLTSYSEEYNYLFLELNIQLQSVVSNPQLICQIINQEAIYNEQGNTFKEKNYMTSLLEYKAQSDLAESATNGLMKLSKYILYLLFGFAILAFLFGGLNIFWNLLDVLQLVSYLQYLNVEYPYNVNNYFTLFGFAQFDFIKQYIDLEQFISQYVNTPDADPKFGNEGYSTVFFVNIITVVTVFITTLITFIGCRMLFSTLTKISHSFIYAPIDSQEQSLCTFFIYRVTRNLQQSLLKINQEFMSGVIRTFMAVAFDYNLALFLQLKDVYLKDPILFSSFLFCIIALLIEVIFVYSAIIFMSKPAYVFKQKVIQNNFGAIYEGVKLQKNAFTYYFNIILLIKKMLFMMFLVMFYSIPCIQIGFVSLLNMMMAAYLIKVKPLQDKDELIKQVGSELIIWLAEMFIMGLAMNEQTNQFEDNGKLNLGWCIICSTSFLILFQMFIDIKQHINFLIHEYSIIKKLIDRIQFLINKQEPEEEQNVFLKGRRRFGIENLTSLNNINTIQNNKSTCHFKQGRVVTFTVSSSSS</sequence>
<evidence type="ECO:0000313" key="7">
    <source>
        <dbReference type="EMBL" id="CAD8065678.1"/>
    </source>
</evidence>
<feature type="transmembrane region" description="Helical" evidence="4">
    <location>
        <begin position="1366"/>
        <end position="1391"/>
    </location>
</feature>
<feature type="signal peptide" evidence="5">
    <location>
        <begin position="1"/>
        <end position="18"/>
    </location>
</feature>
<accession>A0A8S1LCD5</accession>